<reference evidence="5 6" key="1">
    <citation type="journal article" date="2017" name="Gigascience">
        <title>Draft genome of the honey bee ectoparasitic mite, Tropilaelaps mercedesae, is shaped by the parasitic life history.</title>
        <authorList>
            <person name="Dong X."/>
            <person name="Armstrong S.D."/>
            <person name="Xia D."/>
            <person name="Makepeace B.L."/>
            <person name="Darby A.C."/>
            <person name="Kadowaki T."/>
        </authorList>
    </citation>
    <scope>NUCLEOTIDE SEQUENCE [LARGE SCALE GENOMIC DNA]</scope>
    <source>
        <strain evidence="5">Wuxi-XJTLU</strain>
    </source>
</reference>
<evidence type="ECO:0000256" key="2">
    <source>
        <dbReference type="ARBA" id="ARBA00023140"/>
    </source>
</evidence>
<sequence length="649" mass="71731">MHKMASWLSPGDVVVDLSRGEVRNVREVPVIGEGGKNSSYFVPEKLEEAWKAMGTNVAMTHGYSGRQLRYSELCQNVRQLAKAFRAEGLCERVQKKSRFLKKLQEDTVAGTRPTYVLVLSNNSVEVYVAIFALWLIECTAILRALYTDDPLSIPAMISFGQSSATATSKQECQDEQNDESRTASRVCQSSAGTAASVLRAIIYSHKGNSSRCSEDPIFVAFTSATSGEPKPVEVSHFRFLAAITTFIDVGLYGKHKHVLVWIPPYQLSGLITVCASLLCGARVVLVPERTAPADPQQIEYICRNHTVNSLIGSPDILSALLKEELKDQFNNISSVLALPDGYIPRRDASILRRIADFFGLNQDQLRVAYGTVETTGPVVISSEVRGGPTRGFPLPHVEVRVLTGDRLNYERVAGPGEEGELVVRGRSITQRYWPRTARQECPGGAASGPSDSEKNFTPDGWFRTGMAALTRFEMNFYLRRPVSKTSTNYLPGDLGFYDEQGRITVLGSMEDLILVPSLFGHGRLSRTMHSSIFEIFLLQQPGVHDVKCSGRVIISNNEQQRPGSIYVYKVISVPRGAGFPPDVAACVVPEEGVDDAQLIAILRSAIEAAPYPLNRVQKVYIFEDLPRSSWKRRPSRKMILAHVVQTTTL</sequence>
<dbReference type="CDD" id="cd04433">
    <property type="entry name" value="AFD_class_I"/>
    <property type="match status" value="1"/>
</dbReference>
<dbReference type="InParanoid" id="A0A1V9X205"/>
<dbReference type="InterPro" id="IPR000873">
    <property type="entry name" value="AMP-dep_synth/lig_dom"/>
</dbReference>
<organism evidence="5 6">
    <name type="scientific">Tropilaelaps mercedesae</name>
    <dbReference type="NCBI Taxonomy" id="418985"/>
    <lineage>
        <taxon>Eukaryota</taxon>
        <taxon>Metazoa</taxon>
        <taxon>Ecdysozoa</taxon>
        <taxon>Arthropoda</taxon>
        <taxon>Chelicerata</taxon>
        <taxon>Arachnida</taxon>
        <taxon>Acari</taxon>
        <taxon>Parasitiformes</taxon>
        <taxon>Mesostigmata</taxon>
        <taxon>Gamasina</taxon>
        <taxon>Dermanyssoidea</taxon>
        <taxon>Laelapidae</taxon>
        <taxon>Tropilaelaps</taxon>
    </lineage>
</organism>
<accession>A0A1V9X205</accession>
<evidence type="ECO:0000313" key="5">
    <source>
        <dbReference type="EMBL" id="OQR67428.1"/>
    </source>
</evidence>
<keyword evidence="2" id="KW-0576">Peroxisome</keyword>
<gene>
    <name evidence="5" type="ORF">BIW11_13535</name>
</gene>
<dbReference type="InterPro" id="IPR042099">
    <property type="entry name" value="ANL_N_sf"/>
</dbReference>
<evidence type="ECO:0000259" key="4">
    <source>
        <dbReference type="Pfam" id="PF00501"/>
    </source>
</evidence>
<dbReference type="GO" id="GO:0004497">
    <property type="term" value="F:monooxygenase activity"/>
    <property type="evidence" value="ECO:0007669"/>
    <property type="project" value="UniProtKB-KW"/>
</dbReference>
<dbReference type="STRING" id="418985.A0A1V9X205"/>
<keyword evidence="6" id="KW-1185">Reference proteome</keyword>
<proteinExistence type="predicted"/>
<comment type="caution">
    <text evidence="5">The sequence shown here is derived from an EMBL/GenBank/DDBJ whole genome shotgun (WGS) entry which is preliminary data.</text>
</comment>
<dbReference type="GO" id="GO:0005777">
    <property type="term" value="C:peroxisome"/>
    <property type="evidence" value="ECO:0007669"/>
    <property type="project" value="UniProtKB-SubCell"/>
</dbReference>
<name>A0A1V9X205_9ACAR</name>
<dbReference type="Gene3D" id="3.40.50.12780">
    <property type="entry name" value="N-terminal domain of ligase-like"/>
    <property type="match status" value="1"/>
</dbReference>
<keyword evidence="5" id="KW-0560">Oxidoreductase</keyword>
<evidence type="ECO:0000256" key="3">
    <source>
        <dbReference type="SAM" id="MobiDB-lite"/>
    </source>
</evidence>
<dbReference type="Proteomes" id="UP000192247">
    <property type="component" value="Unassembled WGS sequence"/>
</dbReference>
<feature type="region of interest" description="Disordered" evidence="3">
    <location>
        <begin position="438"/>
        <end position="457"/>
    </location>
</feature>
<dbReference type="EMBL" id="MNPL01028871">
    <property type="protein sequence ID" value="OQR67428.1"/>
    <property type="molecule type" value="Genomic_DNA"/>
</dbReference>
<evidence type="ECO:0000256" key="1">
    <source>
        <dbReference type="ARBA" id="ARBA00004275"/>
    </source>
</evidence>
<keyword evidence="5" id="KW-0503">Monooxygenase</keyword>
<dbReference type="SUPFAM" id="SSF56801">
    <property type="entry name" value="Acetyl-CoA synthetase-like"/>
    <property type="match status" value="1"/>
</dbReference>
<dbReference type="PANTHER" id="PTHR24096">
    <property type="entry name" value="LONG-CHAIN-FATTY-ACID--COA LIGASE"/>
    <property type="match status" value="1"/>
</dbReference>
<comment type="subcellular location">
    <subcellularLocation>
        <location evidence="1">Peroxisome</location>
    </subcellularLocation>
</comment>
<dbReference type="Pfam" id="PF00501">
    <property type="entry name" value="AMP-binding"/>
    <property type="match status" value="1"/>
</dbReference>
<feature type="domain" description="AMP-dependent synthetase/ligase" evidence="4">
    <location>
        <begin position="50"/>
        <end position="433"/>
    </location>
</feature>
<protein>
    <submittedName>
        <fullName evidence="5">Luciferin 4-monooxygenase-like</fullName>
    </submittedName>
</protein>
<dbReference type="GO" id="GO:0016405">
    <property type="term" value="F:CoA-ligase activity"/>
    <property type="evidence" value="ECO:0007669"/>
    <property type="project" value="TreeGrafter"/>
</dbReference>
<dbReference type="OrthoDB" id="10253869at2759"/>
<dbReference type="AlphaFoldDB" id="A0A1V9X205"/>
<evidence type="ECO:0000313" key="6">
    <source>
        <dbReference type="Proteomes" id="UP000192247"/>
    </source>
</evidence>